<organism evidence="1 2">
    <name type="scientific">Thiothrix caldifontis</name>
    <dbReference type="NCBI Taxonomy" id="525918"/>
    <lineage>
        <taxon>Bacteria</taxon>
        <taxon>Pseudomonadati</taxon>
        <taxon>Pseudomonadota</taxon>
        <taxon>Gammaproteobacteria</taxon>
        <taxon>Thiotrichales</taxon>
        <taxon>Thiotrichaceae</taxon>
        <taxon>Thiothrix</taxon>
    </lineage>
</organism>
<sequence length="294" mass="32004">MKHQGVFSFSPPKTSLFRKLSIFVLGLFTLSACTSWPETRPDIGDGLLGCKTENFPEAMLVSMLEKEQPSSNFQRIQIERKGQTYPGIKNLPLQQADLIRTDKGIQTLLLLKGCNVVMLDSDTSIRLVNPTTIIDLLIGLLFMDDDFNDTHKPVLVSGDSIVTPKGTEYLAKAQSHRFTVSVYRGRVRLTSRANPTTSFIIPALNQVVRTNDLEYGQLGSADSKELERARDLTDRLLQQAILTNAGSHITLDTVVKAVAISIAITAVMKESDNPDTAPGGSMAAGIAPGVAGLF</sequence>
<protein>
    <submittedName>
        <fullName evidence="1">Uncharacterized protein</fullName>
    </submittedName>
</protein>
<proteinExistence type="predicted"/>
<reference evidence="1 2" key="1">
    <citation type="submission" date="2016-10" db="EMBL/GenBank/DDBJ databases">
        <authorList>
            <person name="de Groot N.N."/>
        </authorList>
    </citation>
    <scope>NUCLEOTIDE SEQUENCE [LARGE SCALE GENOMIC DNA]</scope>
    <source>
        <strain evidence="1 2">DSM 21228</strain>
    </source>
</reference>
<dbReference type="EMBL" id="FNQP01000007">
    <property type="protein sequence ID" value="SEA38088.1"/>
    <property type="molecule type" value="Genomic_DNA"/>
</dbReference>
<evidence type="ECO:0000313" key="1">
    <source>
        <dbReference type="EMBL" id="SEA38088.1"/>
    </source>
</evidence>
<keyword evidence="2" id="KW-1185">Reference proteome</keyword>
<name>A0A1H4AQM1_9GAMM</name>
<accession>A0A1H4AQM1</accession>
<dbReference type="RefSeq" id="WP_093066896.1">
    <property type="nucleotide sequence ID" value="NZ_FNQP01000007.1"/>
</dbReference>
<dbReference type="PROSITE" id="PS51257">
    <property type="entry name" value="PROKAR_LIPOPROTEIN"/>
    <property type="match status" value="1"/>
</dbReference>
<dbReference type="AlphaFoldDB" id="A0A1H4AQM1"/>
<evidence type="ECO:0000313" key="2">
    <source>
        <dbReference type="Proteomes" id="UP000199397"/>
    </source>
</evidence>
<gene>
    <name evidence="1" type="ORF">SAMN05660964_01451</name>
</gene>
<dbReference type="Proteomes" id="UP000199397">
    <property type="component" value="Unassembled WGS sequence"/>
</dbReference>